<dbReference type="AlphaFoldDB" id="A0AAE3DSY7"/>
<evidence type="ECO:0000259" key="1">
    <source>
        <dbReference type="Pfam" id="PF04023"/>
    </source>
</evidence>
<reference evidence="2 3" key="1">
    <citation type="submission" date="2021-10" db="EMBL/GenBank/DDBJ databases">
        <title>Anaerobic single-cell dispensing facilitates the cultivation of human gut bacteria.</title>
        <authorList>
            <person name="Afrizal A."/>
        </authorList>
    </citation>
    <scope>NUCLEOTIDE SEQUENCE [LARGE SCALE GENOMIC DNA]</scope>
    <source>
        <strain evidence="2 3">CLA-AA-H277</strain>
    </source>
</reference>
<keyword evidence="3" id="KW-1185">Reference proteome</keyword>
<dbReference type="EMBL" id="JAJEPR010000012">
    <property type="protein sequence ID" value="MCC2189920.1"/>
    <property type="molecule type" value="Genomic_DNA"/>
</dbReference>
<dbReference type="Gene3D" id="2.30.30.90">
    <property type="match status" value="1"/>
</dbReference>
<protein>
    <submittedName>
        <fullName evidence="2">Ferrous iron transport protein A</fullName>
    </submittedName>
</protein>
<sequence>MLSLNETKAGEACTIKWMTGMPETMDYIRSCKVSEGKDVRVISRIFGGVIVSVENRRILISDDAARRIKV</sequence>
<organism evidence="2 3">
    <name type="scientific">Fusicatenibacter faecihominis</name>
    <dbReference type="NCBI Taxonomy" id="2881276"/>
    <lineage>
        <taxon>Bacteria</taxon>
        <taxon>Bacillati</taxon>
        <taxon>Bacillota</taxon>
        <taxon>Clostridia</taxon>
        <taxon>Lachnospirales</taxon>
        <taxon>Lachnospiraceae</taxon>
        <taxon>Fusicatenibacter</taxon>
    </lineage>
</organism>
<dbReference type="InterPro" id="IPR038157">
    <property type="entry name" value="FeoA_core_dom"/>
</dbReference>
<proteinExistence type="predicted"/>
<evidence type="ECO:0000313" key="3">
    <source>
        <dbReference type="Proteomes" id="UP001197875"/>
    </source>
</evidence>
<name>A0AAE3DSY7_9FIRM</name>
<accession>A0AAE3DSY7</accession>
<dbReference type="Proteomes" id="UP001197875">
    <property type="component" value="Unassembled WGS sequence"/>
</dbReference>
<dbReference type="InterPro" id="IPR007167">
    <property type="entry name" value="Fe-transptr_FeoA-like"/>
</dbReference>
<feature type="domain" description="Ferrous iron transporter FeoA-like" evidence="1">
    <location>
        <begin position="3"/>
        <end position="70"/>
    </location>
</feature>
<comment type="caution">
    <text evidence="2">The sequence shown here is derived from an EMBL/GenBank/DDBJ whole genome shotgun (WGS) entry which is preliminary data.</text>
</comment>
<gene>
    <name evidence="2" type="ORF">LKD71_08895</name>
</gene>
<dbReference type="GO" id="GO:0046914">
    <property type="term" value="F:transition metal ion binding"/>
    <property type="evidence" value="ECO:0007669"/>
    <property type="project" value="InterPro"/>
</dbReference>
<evidence type="ECO:0000313" key="2">
    <source>
        <dbReference type="EMBL" id="MCC2189920.1"/>
    </source>
</evidence>
<dbReference type="Pfam" id="PF04023">
    <property type="entry name" value="FeoA"/>
    <property type="match status" value="1"/>
</dbReference>
<dbReference type="RefSeq" id="WP_178045663.1">
    <property type="nucleotide sequence ID" value="NZ_JAJEPR010000012.1"/>
</dbReference>